<dbReference type="Gene3D" id="3.40.190.10">
    <property type="entry name" value="Periplasmic binding protein-like II"/>
    <property type="match status" value="2"/>
</dbReference>
<dbReference type="PANTHER" id="PTHR21022">
    <property type="entry name" value="PREPHENATE DEHYDRATASE P PROTEIN"/>
    <property type="match status" value="1"/>
</dbReference>
<organism evidence="11 12">
    <name type="scientific">Agrobacterium tumefaciens</name>
    <dbReference type="NCBI Taxonomy" id="358"/>
    <lineage>
        <taxon>Bacteria</taxon>
        <taxon>Pseudomonadati</taxon>
        <taxon>Pseudomonadota</taxon>
        <taxon>Alphaproteobacteria</taxon>
        <taxon>Hyphomicrobiales</taxon>
        <taxon>Rhizobiaceae</taxon>
        <taxon>Rhizobium/Agrobacterium group</taxon>
        <taxon>Agrobacterium</taxon>
        <taxon>Agrobacterium tumefaciens complex</taxon>
    </lineage>
</organism>
<dbReference type="RefSeq" id="WP_065114504.1">
    <property type="nucleotide sequence ID" value="NZ_CP048551.1"/>
</dbReference>
<dbReference type="InterPro" id="IPR018528">
    <property type="entry name" value="Preph_deHydtase_CS"/>
</dbReference>
<dbReference type="AlphaFoldDB" id="A0A546Y5X5"/>
<evidence type="ECO:0000256" key="6">
    <source>
        <dbReference type="ARBA" id="ARBA00023239"/>
    </source>
</evidence>
<evidence type="ECO:0000313" key="12">
    <source>
        <dbReference type="Proteomes" id="UP000317023"/>
    </source>
</evidence>
<dbReference type="PIRSF" id="PIRSF001500">
    <property type="entry name" value="Chor_mut_pdt_Ppr"/>
    <property type="match status" value="1"/>
</dbReference>
<protein>
    <recommendedName>
        <fullName evidence="2">prephenate dehydratase</fullName>
        <ecNumber evidence="2">4.2.1.51</ecNumber>
    </recommendedName>
</protein>
<dbReference type="PROSITE" id="PS51171">
    <property type="entry name" value="PREPHENATE_DEHYDR_3"/>
    <property type="match status" value="1"/>
</dbReference>
<dbReference type="CDD" id="cd13631">
    <property type="entry name" value="PBP2_Ct-PDT_like"/>
    <property type="match status" value="1"/>
</dbReference>
<feature type="domain" description="ACT" evidence="10">
    <location>
        <begin position="199"/>
        <end position="274"/>
    </location>
</feature>
<dbReference type="Pfam" id="PF00800">
    <property type="entry name" value="PDT"/>
    <property type="match status" value="1"/>
</dbReference>
<reference evidence="11 12" key="1">
    <citation type="journal article" date="2019" name="Appl. Microbiol. Biotechnol.">
        <title>Differential efficiency of wild type rhizogenic strains for rol gene transformation of plants.</title>
        <authorList>
            <person name="Desmet S."/>
            <person name="De Keyser E."/>
            <person name="Van Vaerenbergh J."/>
            <person name="Baeyen S."/>
            <person name="Van Huylenbroeck J."/>
            <person name="Geelen D."/>
            <person name="Dhooghe E."/>
        </authorList>
    </citation>
    <scope>NUCLEOTIDE SEQUENCE [LARGE SCALE GENOMIC DNA]</scope>
    <source>
        <strain evidence="11 12">MAFF210266</strain>
    </source>
</reference>
<dbReference type="Gene3D" id="3.30.70.260">
    <property type="match status" value="1"/>
</dbReference>
<evidence type="ECO:0000256" key="1">
    <source>
        <dbReference type="ARBA" id="ARBA00004741"/>
    </source>
</evidence>
<evidence type="ECO:0000256" key="3">
    <source>
        <dbReference type="ARBA" id="ARBA00022605"/>
    </source>
</evidence>
<comment type="caution">
    <text evidence="11">The sequence shown here is derived from an EMBL/GenBank/DDBJ whole genome shotgun (WGS) entry which is preliminary data.</text>
</comment>
<dbReference type="CDD" id="cd04905">
    <property type="entry name" value="ACT_CM-PDT"/>
    <property type="match status" value="1"/>
</dbReference>
<evidence type="ECO:0000256" key="7">
    <source>
        <dbReference type="ARBA" id="ARBA00047848"/>
    </source>
</evidence>
<dbReference type="InterPro" id="IPR002912">
    <property type="entry name" value="ACT_dom"/>
</dbReference>
<dbReference type="PANTHER" id="PTHR21022:SF19">
    <property type="entry name" value="PREPHENATE DEHYDRATASE-RELATED"/>
    <property type="match status" value="1"/>
</dbReference>
<dbReference type="InterPro" id="IPR001086">
    <property type="entry name" value="Preph_deHydtase"/>
</dbReference>
<evidence type="ECO:0000259" key="9">
    <source>
        <dbReference type="PROSITE" id="PS51171"/>
    </source>
</evidence>
<evidence type="ECO:0000256" key="8">
    <source>
        <dbReference type="PIRSR" id="PIRSR001500-2"/>
    </source>
</evidence>
<keyword evidence="3" id="KW-0028">Amino-acid biosynthesis</keyword>
<dbReference type="InterPro" id="IPR045865">
    <property type="entry name" value="ACT-like_dom_sf"/>
</dbReference>
<feature type="domain" description="Prephenate dehydratase" evidence="9">
    <location>
        <begin position="7"/>
        <end position="182"/>
    </location>
</feature>
<keyword evidence="5" id="KW-0584">Phenylalanine biosynthesis</keyword>
<evidence type="ECO:0000256" key="4">
    <source>
        <dbReference type="ARBA" id="ARBA00023141"/>
    </source>
</evidence>
<keyword evidence="4" id="KW-0057">Aromatic amino acid biosynthesis</keyword>
<proteinExistence type="predicted"/>
<gene>
    <name evidence="11" type="ORF">EXN61_00195</name>
</gene>
<feature type="site" description="Essential for prephenate dehydratase activity" evidence="8">
    <location>
        <position position="175"/>
    </location>
</feature>
<evidence type="ECO:0000259" key="10">
    <source>
        <dbReference type="PROSITE" id="PS51671"/>
    </source>
</evidence>
<dbReference type="GO" id="GO:0005737">
    <property type="term" value="C:cytoplasm"/>
    <property type="evidence" value="ECO:0007669"/>
    <property type="project" value="TreeGrafter"/>
</dbReference>
<dbReference type="GO" id="GO:0009094">
    <property type="term" value="P:L-phenylalanine biosynthetic process"/>
    <property type="evidence" value="ECO:0007669"/>
    <property type="project" value="UniProtKB-UniPathway"/>
</dbReference>
<accession>A0A546Y5X5</accession>
<dbReference type="InterPro" id="IPR008242">
    <property type="entry name" value="Chor_mutase/pphenate_deHydtase"/>
</dbReference>
<name>A0A546Y5X5_AGRTU</name>
<comment type="pathway">
    <text evidence="1">Amino-acid biosynthesis; L-phenylalanine biosynthesis; phenylpyruvate from prephenate: step 1/1.</text>
</comment>
<dbReference type="SUPFAM" id="SSF53850">
    <property type="entry name" value="Periplasmic binding protein-like II"/>
    <property type="match status" value="1"/>
</dbReference>
<dbReference type="EMBL" id="SGOE01000001">
    <property type="protein sequence ID" value="TRB08401.1"/>
    <property type="molecule type" value="Genomic_DNA"/>
</dbReference>
<evidence type="ECO:0000256" key="2">
    <source>
        <dbReference type="ARBA" id="ARBA00013147"/>
    </source>
</evidence>
<comment type="catalytic activity">
    <reaction evidence="7">
        <text>prephenate + H(+) = 3-phenylpyruvate + CO2 + H2O</text>
        <dbReference type="Rhea" id="RHEA:21648"/>
        <dbReference type="ChEBI" id="CHEBI:15377"/>
        <dbReference type="ChEBI" id="CHEBI:15378"/>
        <dbReference type="ChEBI" id="CHEBI:16526"/>
        <dbReference type="ChEBI" id="CHEBI:18005"/>
        <dbReference type="ChEBI" id="CHEBI:29934"/>
        <dbReference type="EC" id="4.2.1.51"/>
    </reaction>
</comment>
<dbReference type="EC" id="4.2.1.51" evidence="2"/>
<sequence>MTLSTNRIAFQGEFGANSDMACRDMFPDMEPLPCPTFEDAFNAIENGEADLGMIPIENTLAGRVADIHHLLPESRLHIIGEYFMPIRFQLMVMPGVKKDEIRTVHSHIHALGQCRKIIRSNGWKPVIAGDTAGSARLVSEKGDRSMAALAPRLAANLYGLDILAENVEDSENNVTRFVVLSREENWAKRQSSDEIVVTTFVFNVRNIPAALYKAMGGFATNGINMTKLESYQLGGKFVATQFYADIEGHPDDEPVRHALDELRFFSEKVRILGVYKGHAMRGKLNQS</sequence>
<keyword evidence="6 11" id="KW-0456">Lyase</keyword>
<dbReference type="UniPathway" id="UPA00121">
    <property type="reaction ID" value="UER00345"/>
</dbReference>
<dbReference type="Proteomes" id="UP000317023">
    <property type="component" value="Unassembled WGS sequence"/>
</dbReference>
<dbReference type="SUPFAM" id="SSF55021">
    <property type="entry name" value="ACT-like"/>
    <property type="match status" value="1"/>
</dbReference>
<evidence type="ECO:0000313" key="11">
    <source>
        <dbReference type="EMBL" id="TRB08401.1"/>
    </source>
</evidence>
<evidence type="ECO:0000256" key="5">
    <source>
        <dbReference type="ARBA" id="ARBA00023222"/>
    </source>
</evidence>
<dbReference type="PROSITE" id="PS51671">
    <property type="entry name" value="ACT"/>
    <property type="match status" value="1"/>
</dbReference>
<dbReference type="NCBIfam" id="NF008866">
    <property type="entry name" value="PRK11899.1"/>
    <property type="match status" value="1"/>
</dbReference>
<dbReference type="PROSITE" id="PS00857">
    <property type="entry name" value="PREPHENATE_DEHYDR_1"/>
    <property type="match status" value="1"/>
</dbReference>
<dbReference type="GO" id="GO:0004664">
    <property type="term" value="F:prephenate dehydratase activity"/>
    <property type="evidence" value="ECO:0007669"/>
    <property type="project" value="UniProtKB-EC"/>
</dbReference>